<keyword evidence="3" id="KW-0560">Oxidoreductase</keyword>
<evidence type="ECO:0000256" key="1">
    <source>
        <dbReference type="ARBA" id="ARBA00005525"/>
    </source>
</evidence>
<gene>
    <name evidence="7" type="ORF">WHR41_08189</name>
</gene>
<name>A0AB34KIT9_9PEZI</name>
<dbReference type="Gene3D" id="1.10.3730.10">
    <property type="entry name" value="ProC C-terminal domain-like"/>
    <property type="match status" value="1"/>
</dbReference>
<evidence type="ECO:0008006" key="9">
    <source>
        <dbReference type="Google" id="ProtNLM"/>
    </source>
</evidence>
<protein>
    <recommendedName>
        <fullName evidence="9">Pyrroline-5-carboxylate reductase</fullName>
    </recommendedName>
</protein>
<evidence type="ECO:0000256" key="4">
    <source>
        <dbReference type="PIRSR" id="PIRSR000193-1"/>
    </source>
</evidence>
<dbReference type="Proteomes" id="UP000803884">
    <property type="component" value="Unassembled WGS sequence"/>
</dbReference>
<dbReference type="AlphaFoldDB" id="A0AB34KIT9"/>
<comment type="caution">
    <text evidence="7">The sequence shown here is derived from an EMBL/GenBank/DDBJ whole genome shotgun (WGS) entry which is preliminary data.</text>
</comment>
<organism evidence="7 8">
    <name type="scientific">Cladosporium halotolerans</name>
    <dbReference type="NCBI Taxonomy" id="1052096"/>
    <lineage>
        <taxon>Eukaryota</taxon>
        <taxon>Fungi</taxon>
        <taxon>Dikarya</taxon>
        <taxon>Ascomycota</taxon>
        <taxon>Pezizomycotina</taxon>
        <taxon>Dothideomycetes</taxon>
        <taxon>Dothideomycetidae</taxon>
        <taxon>Cladosporiales</taxon>
        <taxon>Cladosporiaceae</taxon>
        <taxon>Cladosporium</taxon>
    </lineage>
</organism>
<dbReference type="RefSeq" id="XP_069226041.1">
    <property type="nucleotide sequence ID" value="XM_069376793.1"/>
</dbReference>
<dbReference type="InterPro" id="IPR000304">
    <property type="entry name" value="Pyrroline-COOH_reductase"/>
</dbReference>
<reference evidence="7 8" key="1">
    <citation type="journal article" date="2020" name="Microbiol. Resour. Announc.">
        <title>Draft Genome Sequence of a Cladosporium Species Isolated from the Mesophotic Ascidian Didemnum maculosum.</title>
        <authorList>
            <person name="Gioti A."/>
            <person name="Siaperas R."/>
            <person name="Nikolaivits E."/>
            <person name="Le Goff G."/>
            <person name="Ouazzani J."/>
            <person name="Kotoulas G."/>
            <person name="Topakas E."/>
        </authorList>
    </citation>
    <scope>NUCLEOTIDE SEQUENCE [LARGE SCALE GENOMIC DNA]</scope>
    <source>
        <strain evidence="7 8">TM138-S3</strain>
    </source>
</reference>
<feature type="binding site" evidence="4">
    <location>
        <begin position="17"/>
        <end position="22"/>
    </location>
    <ligand>
        <name>NADP(+)</name>
        <dbReference type="ChEBI" id="CHEBI:58349"/>
    </ligand>
</feature>
<feature type="domain" description="Pyrroline-5-carboxylate reductase dimerisation" evidence="6">
    <location>
        <begin position="191"/>
        <end position="294"/>
    </location>
</feature>
<evidence type="ECO:0000256" key="3">
    <source>
        <dbReference type="ARBA" id="ARBA00023002"/>
    </source>
</evidence>
<dbReference type="PIRSF" id="PIRSF000193">
    <property type="entry name" value="Pyrrol-5-carb_rd"/>
    <property type="match status" value="1"/>
</dbReference>
<dbReference type="PANTHER" id="PTHR11645">
    <property type="entry name" value="PYRROLINE-5-CARBOXYLATE REDUCTASE"/>
    <property type="match status" value="1"/>
</dbReference>
<dbReference type="EMBL" id="JAAQHG020000041">
    <property type="protein sequence ID" value="KAL1582934.1"/>
    <property type="molecule type" value="Genomic_DNA"/>
</dbReference>
<dbReference type="GO" id="GO:0055129">
    <property type="term" value="P:L-proline biosynthetic process"/>
    <property type="evidence" value="ECO:0007669"/>
    <property type="project" value="TreeGrafter"/>
</dbReference>
<evidence type="ECO:0000256" key="2">
    <source>
        <dbReference type="ARBA" id="ARBA00022857"/>
    </source>
</evidence>
<dbReference type="Gene3D" id="3.40.50.720">
    <property type="entry name" value="NAD(P)-binding Rossmann-like Domain"/>
    <property type="match status" value="1"/>
</dbReference>
<feature type="domain" description="Pyrroline-5-carboxylate reductase catalytic N-terminal" evidence="5">
    <location>
        <begin position="13"/>
        <end position="119"/>
    </location>
</feature>
<dbReference type="Pfam" id="PF03807">
    <property type="entry name" value="F420_oxidored"/>
    <property type="match status" value="1"/>
</dbReference>
<dbReference type="GeneID" id="96009631"/>
<dbReference type="InterPro" id="IPR008927">
    <property type="entry name" value="6-PGluconate_DH-like_C_sf"/>
</dbReference>
<dbReference type="InterPro" id="IPR036291">
    <property type="entry name" value="NAD(P)-bd_dom_sf"/>
</dbReference>
<dbReference type="Pfam" id="PF14748">
    <property type="entry name" value="P5CR_dimer"/>
    <property type="match status" value="1"/>
</dbReference>
<comment type="similarity">
    <text evidence="1">Belongs to the pyrroline-5-carboxylate reductase family.</text>
</comment>
<evidence type="ECO:0000313" key="7">
    <source>
        <dbReference type="EMBL" id="KAL1582934.1"/>
    </source>
</evidence>
<dbReference type="InterPro" id="IPR029036">
    <property type="entry name" value="P5CR_dimer"/>
</dbReference>
<dbReference type="InterPro" id="IPR028939">
    <property type="entry name" value="P5C_Rdtase_cat_N"/>
</dbReference>
<evidence type="ECO:0000259" key="6">
    <source>
        <dbReference type="Pfam" id="PF14748"/>
    </source>
</evidence>
<dbReference type="HAMAP" id="MF_01925">
    <property type="entry name" value="P5C_reductase"/>
    <property type="match status" value="1"/>
</dbReference>
<evidence type="ECO:0000259" key="5">
    <source>
        <dbReference type="Pfam" id="PF03807"/>
    </source>
</evidence>
<keyword evidence="8" id="KW-1185">Reference proteome</keyword>
<evidence type="ECO:0000313" key="8">
    <source>
        <dbReference type="Proteomes" id="UP000803884"/>
    </source>
</evidence>
<accession>A0AB34KIT9</accession>
<proteinExistence type="inferred from homology"/>
<dbReference type="SUPFAM" id="SSF51735">
    <property type="entry name" value="NAD(P)-binding Rossmann-fold domains"/>
    <property type="match status" value="1"/>
</dbReference>
<sequence length="295" mass="30802">MFFEMAEEKRALRLAILGSGFMGTSILKGLLNDKGRASDGFELSFTACVRSEASLSRLERALGPSASKVSCHVGSFTEAARQSDIIMLGVPPGELDALSKIPGLADVSKGKLIVSLLAGVSCNQVVVTFARSSGSNEADYQSNVARVIPTIAAQVGDSVSLIADTEGICPKQHQLCNQLFQRIGTTQHLPENLMNKATATGAVCHAIAITAVDAAVDASVSKGLPRATALSLAANSLRSAASLLGGEMTPEELKAAMSVPSGITINSMLKLDRANMRYAVEDTVGEAIDYARSMA</sequence>
<keyword evidence="2 4" id="KW-0521">NADP</keyword>
<dbReference type="SUPFAM" id="SSF48179">
    <property type="entry name" value="6-phosphogluconate dehydrogenase C-terminal domain-like"/>
    <property type="match status" value="1"/>
</dbReference>
<dbReference type="PANTHER" id="PTHR11645:SF0">
    <property type="entry name" value="PYRROLINE-5-CARBOXYLATE REDUCTASE 3"/>
    <property type="match status" value="1"/>
</dbReference>
<dbReference type="GO" id="GO:0004735">
    <property type="term" value="F:pyrroline-5-carboxylate reductase activity"/>
    <property type="evidence" value="ECO:0007669"/>
    <property type="project" value="InterPro"/>
</dbReference>